<gene>
    <name evidence="1" type="ORF">EGYM00163_LOCUS26258</name>
    <name evidence="2" type="ORF">EGYM00163_LOCUS26259</name>
    <name evidence="3" type="ORF">EGYM00163_LOCUS26260</name>
</gene>
<evidence type="ECO:0000313" key="3">
    <source>
        <dbReference type="EMBL" id="CAE0815103.1"/>
    </source>
</evidence>
<sequence>MGLVTNLAITFRSQSGVMHSSRSTRAAQRTCECGRRGGRTVRLCHNPHAPDPMAKEKPCPNYSRQGFCPFCIMDVGGLFLGNQRFHFPCCGLGQTMDQGKVM</sequence>
<reference evidence="1" key="1">
    <citation type="submission" date="2021-01" db="EMBL/GenBank/DDBJ databases">
        <authorList>
            <person name="Corre E."/>
            <person name="Pelletier E."/>
            <person name="Niang G."/>
            <person name="Scheremetjew M."/>
            <person name="Finn R."/>
            <person name="Kale V."/>
            <person name="Holt S."/>
            <person name="Cochrane G."/>
            <person name="Meng A."/>
            <person name="Brown T."/>
            <person name="Cohen L."/>
        </authorList>
    </citation>
    <scope>NUCLEOTIDE SEQUENCE</scope>
    <source>
        <strain evidence="1">CCMP1594</strain>
    </source>
</reference>
<dbReference type="EMBL" id="HBJA01074869">
    <property type="protein sequence ID" value="CAE0815103.1"/>
    <property type="molecule type" value="Transcribed_RNA"/>
</dbReference>
<proteinExistence type="predicted"/>
<dbReference type="EMBL" id="HBJA01074868">
    <property type="protein sequence ID" value="CAE0815102.1"/>
    <property type="molecule type" value="Transcribed_RNA"/>
</dbReference>
<dbReference type="AlphaFoldDB" id="A0A6T2B6E0"/>
<accession>A0A6T2B6E0</accession>
<dbReference type="EMBL" id="HBJA01074867">
    <property type="protein sequence ID" value="CAE0815101.1"/>
    <property type="molecule type" value="Transcribed_RNA"/>
</dbReference>
<protein>
    <submittedName>
        <fullName evidence="1">Uncharacterized protein</fullName>
    </submittedName>
</protein>
<evidence type="ECO:0000313" key="2">
    <source>
        <dbReference type="EMBL" id="CAE0815102.1"/>
    </source>
</evidence>
<name>A0A6T2B6E0_9EUGL</name>
<organism evidence="1">
    <name type="scientific">Eutreptiella gymnastica</name>
    <dbReference type="NCBI Taxonomy" id="73025"/>
    <lineage>
        <taxon>Eukaryota</taxon>
        <taxon>Discoba</taxon>
        <taxon>Euglenozoa</taxon>
        <taxon>Euglenida</taxon>
        <taxon>Spirocuta</taxon>
        <taxon>Euglenophyceae</taxon>
        <taxon>Eutreptiales</taxon>
        <taxon>Eutreptiaceae</taxon>
        <taxon>Eutreptiella</taxon>
    </lineage>
</organism>
<evidence type="ECO:0000313" key="1">
    <source>
        <dbReference type="EMBL" id="CAE0815101.1"/>
    </source>
</evidence>